<name>A0A5J4QH75_9ZZZZ</name>
<dbReference type="SUPFAM" id="SSF48208">
    <property type="entry name" value="Six-hairpin glycosidases"/>
    <property type="match status" value="1"/>
</dbReference>
<dbReference type="NCBIfam" id="TIGR01180">
    <property type="entry name" value="aman2_put"/>
    <property type="match status" value="1"/>
</dbReference>
<dbReference type="EMBL" id="SNRY01003540">
    <property type="protein sequence ID" value="KAA6320599.1"/>
    <property type="molecule type" value="Genomic_DNA"/>
</dbReference>
<dbReference type="PANTHER" id="PTHR12143:SF39">
    <property type="entry name" value="SECRETED PROTEIN"/>
    <property type="match status" value="1"/>
</dbReference>
<gene>
    <name evidence="2" type="ORF">EZS27_029646</name>
</gene>
<dbReference type="Gene3D" id="1.20.1610.10">
    <property type="entry name" value="alpha-1,2-mannosidases domains"/>
    <property type="match status" value="1"/>
</dbReference>
<accession>A0A5J4QH75</accession>
<dbReference type="InterPro" id="IPR005887">
    <property type="entry name" value="GH92_a_mannosidase_put"/>
</dbReference>
<dbReference type="PANTHER" id="PTHR12143">
    <property type="entry name" value="PEPTIDE N-GLYCANASE PNGASE -RELATED"/>
    <property type="match status" value="1"/>
</dbReference>
<dbReference type="GO" id="GO:0006516">
    <property type="term" value="P:glycoprotein catabolic process"/>
    <property type="evidence" value="ECO:0007669"/>
    <property type="project" value="TreeGrafter"/>
</dbReference>
<comment type="caution">
    <text evidence="2">The sequence shown here is derived from an EMBL/GenBank/DDBJ whole genome shotgun (WGS) entry which is preliminary data.</text>
</comment>
<organism evidence="2">
    <name type="scientific">termite gut metagenome</name>
    <dbReference type="NCBI Taxonomy" id="433724"/>
    <lineage>
        <taxon>unclassified sequences</taxon>
        <taxon>metagenomes</taxon>
        <taxon>organismal metagenomes</taxon>
    </lineage>
</organism>
<dbReference type="GO" id="GO:0005975">
    <property type="term" value="P:carbohydrate metabolic process"/>
    <property type="evidence" value="ECO:0007669"/>
    <property type="project" value="InterPro"/>
</dbReference>
<dbReference type="InterPro" id="IPR012939">
    <property type="entry name" value="Glyco_hydro_92"/>
</dbReference>
<dbReference type="Pfam" id="PF07971">
    <property type="entry name" value="Glyco_hydro_92"/>
    <property type="match status" value="1"/>
</dbReference>
<protein>
    <recommendedName>
        <fullName evidence="1">Glycosyl hydrolase family 92 domain-containing protein</fullName>
    </recommendedName>
</protein>
<dbReference type="Gene3D" id="1.20.1050.60">
    <property type="entry name" value="alpha-1,2-mannosidase"/>
    <property type="match status" value="1"/>
</dbReference>
<dbReference type="Gene3D" id="2.70.98.10">
    <property type="match status" value="1"/>
</dbReference>
<dbReference type="GO" id="GO:0005829">
    <property type="term" value="C:cytosol"/>
    <property type="evidence" value="ECO:0007669"/>
    <property type="project" value="TreeGrafter"/>
</dbReference>
<dbReference type="InterPro" id="IPR050883">
    <property type="entry name" value="PNGase"/>
</dbReference>
<dbReference type="AlphaFoldDB" id="A0A5J4QH75"/>
<dbReference type="GO" id="GO:0030246">
    <property type="term" value="F:carbohydrate binding"/>
    <property type="evidence" value="ECO:0007669"/>
    <property type="project" value="InterPro"/>
</dbReference>
<evidence type="ECO:0000313" key="2">
    <source>
        <dbReference type="EMBL" id="KAA6320599.1"/>
    </source>
</evidence>
<feature type="domain" description="Glycosyl hydrolase family 92" evidence="1">
    <location>
        <begin position="4"/>
        <end position="508"/>
    </location>
</feature>
<proteinExistence type="predicted"/>
<reference evidence="2" key="1">
    <citation type="submission" date="2019-03" db="EMBL/GenBank/DDBJ databases">
        <title>Single cell metagenomics reveals metabolic interactions within the superorganism composed of flagellate Streblomastix strix and complex community of Bacteroidetes bacteria on its surface.</title>
        <authorList>
            <person name="Treitli S.C."/>
            <person name="Kolisko M."/>
            <person name="Husnik F."/>
            <person name="Keeling P."/>
            <person name="Hampl V."/>
        </authorList>
    </citation>
    <scope>NUCLEOTIDE SEQUENCE</scope>
    <source>
        <strain evidence="2">STM</strain>
    </source>
</reference>
<evidence type="ECO:0000259" key="1">
    <source>
        <dbReference type="Pfam" id="PF07971"/>
    </source>
</evidence>
<dbReference type="GO" id="GO:0000224">
    <property type="term" value="F:peptide-N4-(N-acetyl-beta-glucosaminyl)asparagine amidase activity"/>
    <property type="evidence" value="ECO:0007669"/>
    <property type="project" value="TreeGrafter"/>
</dbReference>
<dbReference type="InterPro" id="IPR014718">
    <property type="entry name" value="GH-type_carb-bd"/>
</dbReference>
<feature type="non-terminal residue" evidence="2">
    <location>
        <position position="1"/>
    </location>
</feature>
<sequence>STQNARLNLTTELPHWNFEQVVNEARTAWNDYLGHFHIEGGTHEQQVKFYTDLMHAATGSRIANDTDGAYAECTGPLPVVRQLPMSGGKAKHAFLDTDALWGSQWNLNILWSLVYPEQANWMVETCLDYYRNAGTMSRSSWGGNYSYVMVGDQATPLIAALISTGRATFDKELAYAGSRKNAFPGGIRDRAGYEAGPNPAGGGIDWYLEYGYVPVEIKNRGNGFHRGGTSMTLEYAYQDWCIAQMAKQLGKPADVELFMKRSEYWRNVFDPVTGWARPRLKSGEWLEPFSPVSDGKTPHAPGFVEGNSAAYTFYVPQNIHGLIDAMGGNRKFAERLNENFEKAQPHRFVIPHGQPGGGWVNYDNQPSCEMAHLFSYAGMPWKTQYWVRQVKDFTFGGITPQDGYNGDEDQGQMGALGVLTAIGLFDIQGCAGENPMLEITGPVFDRVVITVPSLENLNKQNTFEIIAKRKNAADIYIQKVKLNGKAYNNFRFPVTGFLKGGLLEIELGSKPNTKWGT</sequence>
<dbReference type="InterPro" id="IPR008928">
    <property type="entry name" value="6-hairpin_glycosidase_sf"/>
</dbReference>